<dbReference type="Gene3D" id="2.60.120.260">
    <property type="entry name" value="Galactose-binding domain-like"/>
    <property type="match status" value="1"/>
</dbReference>
<name>A0A1Q9A874_9HYPH</name>
<keyword evidence="1" id="KW-0732">Signal</keyword>
<evidence type="ECO:0008006" key="6">
    <source>
        <dbReference type="Google" id="ProtNLM"/>
    </source>
</evidence>
<evidence type="ECO:0000256" key="1">
    <source>
        <dbReference type="SAM" id="SignalP"/>
    </source>
</evidence>
<dbReference type="Pfam" id="PF13472">
    <property type="entry name" value="Lipase_GDSL_2"/>
    <property type="match status" value="1"/>
</dbReference>
<organism evidence="4 5">
    <name type="scientific">Allorhizobium taibaishanense</name>
    <dbReference type="NCBI Taxonomy" id="887144"/>
    <lineage>
        <taxon>Bacteria</taxon>
        <taxon>Pseudomonadati</taxon>
        <taxon>Pseudomonadota</taxon>
        <taxon>Alphaproteobacteria</taxon>
        <taxon>Hyphomicrobiales</taxon>
        <taxon>Rhizobiaceae</taxon>
        <taxon>Rhizobium/Agrobacterium group</taxon>
        <taxon>Allorhizobium</taxon>
    </lineage>
</organism>
<dbReference type="OrthoDB" id="9801375at2"/>
<dbReference type="AlphaFoldDB" id="A0A1Q9A874"/>
<dbReference type="InterPro" id="IPR013830">
    <property type="entry name" value="SGNH_hydro"/>
</dbReference>
<proteinExistence type="predicted"/>
<evidence type="ECO:0000313" key="5">
    <source>
        <dbReference type="Proteomes" id="UP000185598"/>
    </source>
</evidence>
<feature type="chain" id="PRO_5012141420" description="SGNH hydrolase-type esterase domain-containing protein" evidence="1">
    <location>
        <begin position="23"/>
        <end position="349"/>
    </location>
</feature>
<dbReference type="InterPro" id="IPR052762">
    <property type="entry name" value="PCW_deacetylase/CE"/>
</dbReference>
<dbReference type="EMBL" id="MKIN01000020">
    <property type="protein sequence ID" value="OLP50793.1"/>
    <property type="molecule type" value="Genomic_DNA"/>
</dbReference>
<feature type="domain" description="SGNH hydrolase-type esterase" evidence="2">
    <location>
        <begin position="140"/>
        <end position="331"/>
    </location>
</feature>
<dbReference type="CDD" id="cd01831">
    <property type="entry name" value="Endoglucanase_E_like"/>
    <property type="match status" value="1"/>
</dbReference>
<dbReference type="SUPFAM" id="SSF52266">
    <property type="entry name" value="SGNH hydrolase"/>
    <property type="match status" value="1"/>
</dbReference>
<evidence type="ECO:0000259" key="2">
    <source>
        <dbReference type="Pfam" id="PF13472"/>
    </source>
</evidence>
<dbReference type="GO" id="GO:0052689">
    <property type="term" value="F:carboxylic ester hydrolase activity"/>
    <property type="evidence" value="ECO:0007669"/>
    <property type="project" value="InterPro"/>
</dbReference>
<reference evidence="4 5" key="1">
    <citation type="submission" date="2016-09" db="EMBL/GenBank/DDBJ databases">
        <title>Rhizobium oryziradicis sp. nov., isolated from the root of rice.</title>
        <authorList>
            <person name="Zhao J."/>
            <person name="Zhang X."/>
        </authorList>
    </citation>
    <scope>NUCLEOTIDE SEQUENCE [LARGE SCALE GENOMIC DNA]</scope>
    <source>
        <strain evidence="4 5">14971</strain>
    </source>
</reference>
<dbReference type="Pfam" id="PF17996">
    <property type="entry name" value="CE2_N"/>
    <property type="match status" value="1"/>
</dbReference>
<keyword evidence="5" id="KW-1185">Reference proteome</keyword>
<dbReference type="PANTHER" id="PTHR37834">
    <property type="entry name" value="GDSL-LIKE LIPASE/ACYLHYDROLASE DOMAIN PROTEIN (AFU_ORTHOLOGUE AFUA_2G00620)"/>
    <property type="match status" value="1"/>
</dbReference>
<comment type="caution">
    <text evidence="4">The sequence shown here is derived from an EMBL/GenBank/DDBJ whole genome shotgun (WGS) entry which is preliminary data.</text>
</comment>
<protein>
    <recommendedName>
        <fullName evidence="6">SGNH hydrolase-type esterase domain-containing protein</fullName>
    </recommendedName>
</protein>
<accession>A0A1Q9A874</accession>
<dbReference type="InterPro" id="IPR040794">
    <property type="entry name" value="CE2_N"/>
</dbReference>
<dbReference type="InterPro" id="IPR037461">
    <property type="entry name" value="CtCE2-like_dom"/>
</dbReference>
<feature type="domain" description="Carbohydrate esterase 2 N-terminal" evidence="3">
    <location>
        <begin position="36"/>
        <end position="125"/>
    </location>
</feature>
<dbReference type="STRING" id="887144.BJF91_05950"/>
<sequence length="349" mass="37313">MQFLLYLFLLSVFCLVSDQSSAADSTQPSRWIGVVDKQTSSFGWPGSGFTVRFSGAALSVTLENSGRMSMIVDIDGSKTRLDLGAGRQSYQVASGLPQGMHLARLTRRAENISGDTTFVSASTDGAFMPDRPADRKLLIVGDSISVGYGLEGQGVACPPNADLTNSDLTYGALTARHFNADLATIAVSGIGISKNDPGLATPTMIRMLDKPTPSTPQDAGAAIKDAGPFQIVVVNLGTNDFGGGKRPVSFVADDRTLLERIRALQPQALIYAVLGPMLDTADFAAAEQAINDAVRLRQQDGDRNIQYLRLKNRLATGLGCDWHPSTEAHRVLADILTNAIRHNTGWSFP</sequence>
<dbReference type="Proteomes" id="UP000185598">
    <property type="component" value="Unassembled WGS sequence"/>
</dbReference>
<gene>
    <name evidence="4" type="ORF">BJF91_05950</name>
</gene>
<dbReference type="PANTHER" id="PTHR37834:SF2">
    <property type="entry name" value="ESTERASE, SGNH HYDROLASE-TYPE"/>
    <property type="match status" value="1"/>
</dbReference>
<evidence type="ECO:0000259" key="3">
    <source>
        <dbReference type="Pfam" id="PF17996"/>
    </source>
</evidence>
<evidence type="ECO:0000313" key="4">
    <source>
        <dbReference type="EMBL" id="OLP50793.1"/>
    </source>
</evidence>
<dbReference type="InterPro" id="IPR036514">
    <property type="entry name" value="SGNH_hydro_sf"/>
</dbReference>
<dbReference type="Gene3D" id="3.40.50.1110">
    <property type="entry name" value="SGNH hydrolase"/>
    <property type="match status" value="1"/>
</dbReference>
<feature type="signal peptide" evidence="1">
    <location>
        <begin position="1"/>
        <end position="22"/>
    </location>
</feature>